<reference evidence="1 2" key="1">
    <citation type="submission" date="2019-02" db="EMBL/GenBank/DDBJ databases">
        <title>Deep-cultivation of Planctomycetes and their phenomic and genomic characterization uncovers novel biology.</title>
        <authorList>
            <person name="Wiegand S."/>
            <person name="Jogler M."/>
            <person name="Boedeker C."/>
            <person name="Pinto D."/>
            <person name="Vollmers J."/>
            <person name="Rivas-Marin E."/>
            <person name="Kohn T."/>
            <person name="Peeters S.H."/>
            <person name="Heuer A."/>
            <person name="Rast P."/>
            <person name="Oberbeckmann S."/>
            <person name="Bunk B."/>
            <person name="Jeske O."/>
            <person name="Meyerdierks A."/>
            <person name="Storesund J.E."/>
            <person name="Kallscheuer N."/>
            <person name="Luecker S."/>
            <person name="Lage O.M."/>
            <person name="Pohl T."/>
            <person name="Merkel B.J."/>
            <person name="Hornburger P."/>
            <person name="Mueller R.-W."/>
            <person name="Bruemmer F."/>
            <person name="Labrenz M."/>
            <person name="Spormann A.M."/>
            <person name="Op den Camp H."/>
            <person name="Overmann J."/>
            <person name="Amann R."/>
            <person name="Jetten M.S.M."/>
            <person name="Mascher T."/>
            <person name="Medema M.H."/>
            <person name="Devos D.P."/>
            <person name="Kaster A.-K."/>
            <person name="Ovreas L."/>
            <person name="Rohde M."/>
            <person name="Galperin M.Y."/>
            <person name="Jogler C."/>
        </authorList>
    </citation>
    <scope>NUCLEOTIDE SEQUENCE [LARGE SCALE GENOMIC DNA]</scope>
    <source>
        <strain evidence="1 2">Mal4</strain>
    </source>
</reference>
<accession>A0A517ZF23</accession>
<evidence type="ECO:0000313" key="2">
    <source>
        <dbReference type="Proteomes" id="UP000320496"/>
    </source>
</evidence>
<dbReference type="KEGG" id="mri:Mal4_54550"/>
<dbReference type="AlphaFoldDB" id="A0A517ZF23"/>
<sequence>MQGVSRQIIGGPRIEVRASQTELPVTHQPQWNTFATMMVRRPRRQHPTALTTIVRASKG</sequence>
<gene>
    <name evidence="1" type="ORF">Mal4_54550</name>
</gene>
<evidence type="ECO:0000313" key="1">
    <source>
        <dbReference type="EMBL" id="QDU41090.1"/>
    </source>
</evidence>
<proteinExistence type="predicted"/>
<keyword evidence="2" id="KW-1185">Reference proteome</keyword>
<name>A0A517ZF23_9PLAN</name>
<protein>
    <submittedName>
        <fullName evidence="1">Uncharacterized protein</fullName>
    </submittedName>
</protein>
<dbReference type="EMBL" id="CP036275">
    <property type="protein sequence ID" value="QDU41090.1"/>
    <property type="molecule type" value="Genomic_DNA"/>
</dbReference>
<dbReference type="Proteomes" id="UP000320496">
    <property type="component" value="Chromosome"/>
</dbReference>
<organism evidence="1 2">
    <name type="scientific">Maioricimonas rarisocia</name>
    <dbReference type="NCBI Taxonomy" id="2528026"/>
    <lineage>
        <taxon>Bacteria</taxon>
        <taxon>Pseudomonadati</taxon>
        <taxon>Planctomycetota</taxon>
        <taxon>Planctomycetia</taxon>
        <taxon>Planctomycetales</taxon>
        <taxon>Planctomycetaceae</taxon>
        <taxon>Maioricimonas</taxon>
    </lineage>
</organism>